<comment type="caution">
    <text evidence="1">The sequence shown here is derived from an EMBL/GenBank/DDBJ whole genome shotgun (WGS) entry which is preliminary data.</text>
</comment>
<name>A0A010QBC9_9PEZI</name>
<dbReference type="Proteomes" id="UP000020467">
    <property type="component" value="Unassembled WGS sequence"/>
</dbReference>
<evidence type="ECO:0000313" key="1">
    <source>
        <dbReference type="EMBL" id="EXF74055.1"/>
    </source>
</evidence>
<dbReference type="KEGG" id="cfj:CFIO01_08386"/>
<dbReference type="AlphaFoldDB" id="A0A010QBC9"/>
<proteinExistence type="predicted"/>
<reference evidence="1 2" key="1">
    <citation type="submission" date="2014-02" db="EMBL/GenBank/DDBJ databases">
        <title>The genome sequence of Colletotrichum fioriniae PJ7.</title>
        <authorList>
            <person name="Baroncelli R."/>
            <person name="Thon M.R."/>
        </authorList>
    </citation>
    <scope>NUCLEOTIDE SEQUENCE [LARGE SCALE GENOMIC DNA]</scope>
    <source>
        <strain evidence="1 2">PJ7</strain>
    </source>
</reference>
<accession>A0A010QBC9</accession>
<organism evidence="1 2">
    <name type="scientific">Colletotrichum fioriniae PJ7</name>
    <dbReference type="NCBI Taxonomy" id="1445577"/>
    <lineage>
        <taxon>Eukaryota</taxon>
        <taxon>Fungi</taxon>
        <taxon>Dikarya</taxon>
        <taxon>Ascomycota</taxon>
        <taxon>Pezizomycotina</taxon>
        <taxon>Sordariomycetes</taxon>
        <taxon>Hypocreomycetidae</taxon>
        <taxon>Glomerellales</taxon>
        <taxon>Glomerellaceae</taxon>
        <taxon>Colletotrichum</taxon>
        <taxon>Colletotrichum acutatum species complex</taxon>
    </lineage>
</organism>
<dbReference type="OrthoDB" id="3513895at2759"/>
<gene>
    <name evidence="1" type="ORF">CFIO01_08386</name>
</gene>
<keyword evidence="2" id="KW-1185">Reference proteome</keyword>
<dbReference type="HOGENOM" id="CLU_180921_0_0_1"/>
<dbReference type="eggNOG" id="ENOG502T4QD">
    <property type="taxonomic scope" value="Eukaryota"/>
</dbReference>
<evidence type="ECO:0000313" key="2">
    <source>
        <dbReference type="Proteomes" id="UP000020467"/>
    </source>
</evidence>
<protein>
    <submittedName>
        <fullName evidence="1">Uncharacterized protein</fullName>
    </submittedName>
</protein>
<dbReference type="EMBL" id="JARH01001023">
    <property type="protein sequence ID" value="EXF74055.1"/>
    <property type="molecule type" value="Genomic_DNA"/>
</dbReference>
<sequence length="79" mass="8573">MPESEAKKAPKAPVKVGLALPAVYQGRGSYTESSKGVRDVQFVMPGSRPKQVDVLQGDSTATLQPFIDPAVFQKWSDRP</sequence>